<feature type="transmembrane region" description="Helical" evidence="1">
    <location>
        <begin position="70"/>
        <end position="90"/>
    </location>
</feature>
<sequence length="235" mass="24920">MSIFNKIFLTALLAGGLAGLILAGVQSLTVAPMILEAETYEIAGGAGHHAEGVLHDEQVWAPEDGGERTFYTVINSVAVGVGFGLLLTACYTLRRSVTLRSGVWWGFAGFAVFHLAPALGLPPELPGDAAAGVGVRQTWWVLTVLATAIGLSILVFQPARYLKLAGVALIVLPHLFGAPQPEVHGGLAPDDLRSAFILTSLISNAIFWMVLGLLSAFFFNQIGEQKSATTQRVVR</sequence>
<keyword evidence="1" id="KW-0472">Membrane</keyword>
<dbReference type="EMBL" id="UOFE01000026">
    <property type="protein sequence ID" value="VAW52265.1"/>
    <property type="molecule type" value="Genomic_DNA"/>
</dbReference>
<feature type="transmembrane region" description="Helical" evidence="1">
    <location>
        <begin position="161"/>
        <end position="177"/>
    </location>
</feature>
<feature type="transmembrane region" description="Helical" evidence="1">
    <location>
        <begin position="139"/>
        <end position="156"/>
    </location>
</feature>
<accession>A0A3B0W8J5</accession>
<name>A0A3B0W8J5_9ZZZZ</name>
<reference evidence="2" key="1">
    <citation type="submission" date="2018-06" db="EMBL/GenBank/DDBJ databases">
        <authorList>
            <person name="Zhirakovskaya E."/>
        </authorList>
    </citation>
    <scope>NUCLEOTIDE SEQUENCE</scope>
</reference>
<dbReference type="NCBIfam" id="TIGR02458">
    <property type="entry name" value="CbtA"/>
    <property type="match status" value="1"/>
</dbReference>
<protein>
    <submittedName>
        <fullName evidence="2">Predicted cobalt transporter CbtA</fullName>
    </submittedName>
</protein>
<evidence type="ECO:0000313" key="2">
    <source>
        <dbReference type="EMBL" id="VAW52265.1"/>
    </source>
</evidence>
<gene>
    <name evidence="2" type="ORF">MNBD_GAMMA05-136</name>
</gene>
<dbReference type="InterPro" id="IPR012666">
    <property type="entry name" value="CbtA_put"/>
</dbReference>
<feature type="transmembrane region" description="Helical" evidence="1">
    <location>
        <begin position="197"/>
        <end position="219"/>
    </location>
</feature>
<dbReference type="Pfam" id="PF09490">
    <property type="entry name" value="CbtA"/>
    <property type="match status" value="1"/>
</dbReference>
<dbReference type="AlphaFoldDB" id="A0A3B0W8J5"/>
<evidence type="ECO:0000256" key="1">
    <source>
        <dbReference type="SAM" id="Phobius"/>
    </source>
</evidence>
<feature type="transmembrane region" description="Helical" evidence="1">
    <location>
        <begin position="102"/>
        <end position="119"/>
    </location>
</feature>
<keyword evidence="1" id="KW-1133">Transmembrane helix</keyword>
<proteinExistence type="predicted"/>
<organism evidence="2">
    <name type="scientific">hydrothermal vent metagenome</name>
    <dbReference type="NCBI Taxonomy" id="652676"/>
    <lineage>
        <taxon>unclassified sequences</taxon>
        <taxon>metagenomes</taxon>
        <taxon>ecological metagenomes</taxon>
    </lineage>
</organism>
<keyword evidence="1" id="KW-0812">Transmembrane</keyword>